<accession>A0A8J3LMG4</accession>
<dbReference type="SUPFAM" id="SSF53720">
    <property type="entry name" value="ALDH-like"/>
    <property type="match status" value="1"/>
</dbReference>
<dbReference type="GO" id="GO:0055129">
    <property type="term" value="P:L-proline biosynthetic process"/>
    <property type="evidence" value="ECO:0007669"/>
    <property type="project" value="UniProtKB-UniRule"/>
</dbReference>
<comment type="caution">
    <text evidence="9">The sequence shown here is derived from an EMBL/GenBank/DDBJ whole genome shotgun (WGS) entry which is preliminary data.</text>
</comment>
<keyword evidence="7" id="KW-0963">Cytoplasm</keyword>
<dbReference type="InterPro" id="IPR000965">
    <property type="entry name" value="GPR_dom"/>
</dbReference>
<evidence type="ECO:0000259" key="8">
    <source>
        <dbReference type="Pfam" id="PF00171"/>
    </source>
</evidence>
<dbReference type="PROSITE" id="PS01223">
    <property type="entry name" value="PROA"/>
    <property type="match status" value="1"/>
</dbReference>
<dbReference type="NCBIfam" id="TIGR00407">
    <property type="entry name" value="proA"/>
    <property type="match status" value="1"/>
</dbReference>
<dbReference type="Gene3D" id="3.40.309.10">
    <property type="entry name" value="Aldehyde Dehydrogenase, Chain A, domain 2"/>
    <property type="match status" value="1"/>
</dbReference>
<proteinExistence type="inferred from homology"/>
<keyword evidence="2 7" id="KW-0028">Amino-acid biosynthesis</keyword>
<dbReference type="EMBL" id="BONU01000014">
    <property type="protein sequence ID" value="GIG74054.1"/>
    <property type="molecule type" value="Genomic_DNA"/>
</dbReference>
<comment type="pathway">
    <text evidence="1 7">Amino-acid biosynthesis; L-proline biosynthesis; L-glutamate 5-semialdehyde from L-glutamate: step 2/2.</text>
</comment>
<dbReference type="UniPathway" id="UPA00098">
    <property type="reaction ID" value="UER00360"/>
</dbReference>
<dbReference type="PANTHER" id="PTHR11063">
    <property type="entry name" value="GLUTAMATE SEMIALDEHYDE DEHYDROGENASE"/>
    <property type="match status" value="1"/>
</dbReference>
<reference evidence="9" key="1">
    <citation type="submission" date="2021-01" db="EMBL/GenBank/DDBJ databases">
        <title>Whole genome shotgun sequence of Planosporangium flavigriseum NBRC 105377.</title>
        <authorList>
            <person name="Komaki H."/>
            <person name="Tamura T."/>
        </authorList>
    </citation>
    <scope>NUCLEOTIDE SEQUENCE</scope>
    <source>
        <strain evidence="9">NBRC 105377</strain>
    </source>
</reference>
<keyword evidence="5 7" id="KW-0560">Oxidoreductase</keyword>
<dbReference type="Gene3D" id="3.40.605.10">
    <property type="entry name" value="Aldehyde Dehydrogenase, Chain A, domain 1"/>
    <property type="match status" value="1"/>
</dbReference>
<dbReference type="InterPro" id="IPR020593">
    <property type="entry name" value="G-glutamylP_reductase_CS"/>
</dbReference>
<dbReference type="HAMAP" id="MF_00412">
    <property type="entry name" value="ProA"/>
    <property type="match status" value="1"/>
</dbReference>
<evidence type="ECO:0000256" key="2">
    <source>
        <dbReference type="ARBA" id="ARBA00022605"/>
    </source>
</evidence>
<dbReference type="Proteomes" id="UP000653674">
    <property type="component" value="Unassembled WGS sequence"/>
</dbReference>
<dbReference type="PANTHER" id="PTHR11063:SF8">
    <property type="entry name" value="DELTA-1-PYRROLINE-5-CARBOXYLATE SYNTHASE"/>
    <property type="match status" value="1"/>
</dbReference>
<dbReference type="InterPro" id="IPR015590">
    <property type="entry name" value="Aldehyde_DH_dom"/>
</dbReference>
<dbReference type="GO" id="GO:0004350">
    <property type="term" value="F:glutamate-5-semialdehyde dehydrogenase activity"/>
    <property type="evidence" value="ECO:0007669"/>
    <property type="project" value="UniProtKB-UniRule"/>
</dbReference>
<comment type="function">
    <text evidence="7">Catalyzes the NADPH-dependent reduction of L-glutamate 5-phosphate into L-glutamate 5-semialdehyde and phosphate. The product spontaneously undergoes cyclization to form 1-pyrroline-5-carboxylate.</text>
</comment>
<organism evidence="9 10">
    <name type="scientific">Planosporangium flavigriseum</name>
    <dbReference type="NCBI Taxonomy" id="373681"/>
    <lineage>
        <taxon>Bacteria</taxon>
        <taxon>Bacillati</taxon>
        <taxon>Actinomycetota</taxon>
        <taxon>Actinomycetes</taxon>
        <taxon>Micromonosporales</taxon>
        <taxon>Micromonosporaceae</taxon>
        <taxon>Planosporangium</taxon>
    </lineage>
</organism>
<dbReference type="EC" id="1.2.1.41" evidence="7"/>
<gene>
    <name evidence="7 9" type="primary">proA</name>
    <name evidence="9" type="ORF">Pfl04_24580</name>
</gene>
<evidence type="ECO:0000256" key="1">
    <source>
        <dbReference type="ARBA" id="ARBA00004985"/>
    </source>
</evidence>
<dbReference type="AlphaFoldDB" id="A0A8J3LMG4"/>
<dbReference type="RefSeq" id="WP_205861255.1">
    <property type="nucleotide sequence ID" value="NZ_BAAAQJ010000019.1"/>
</dbReference>
<keyword evidence="10" id="KW-1185">Reference proteome</keyword>
<keyword evidence="4 7" id="KW-0521">NADP</keyword>
<dbReference type="Pfam" id="PF00171">
    <property type="entry name" value="Aldedh"/>
    <property type="match status" value="1"/>
</dbReference>
<keyword evidence="3 7" id="KW-0641">Proline biosynthesis</keyword>
<evidence type="ECO:0000256" key="7">
    <source>
        <dbReference type="HAMAP-Rule" id="MF_00412"/>
    </source>
</evidence>
<evidence type="ECO:0000256" key="5">
    <source>
        <dbReference type="ARBA" id="ARBA00023002"/>
    </source>
</evidence>
<comment type="similarity">
    <text evidence="7">Belongs to the gamma-glutamyl phosphate reductase family.</text>
</comment>
<dbReference type="InterPro" id="IPR016161">
    <property type="entry name" value="Ald_DH/histidinol_DH"/>
</dbReference>
<evidence type="ECO:0000256" key="4">
    <source>
        <dbReference type="ARBA" id="ARBA00022857"/>
    </source>
</evidence>
<dbReference type="GO" id="GO:0005737">
    <property type="term" value="C:cytoplasm"/>
    <property type="evidence" value="ECO:0007669"/>
    <property type="project" value="UniProtKB-SubCell"/>
</dbReference>
<dbReference type="FunFam" id="3.40.309.10:FF:000006">
    <property type="entry name" value="Gamma-glutamyl phosphate reductase"/>
    <property type="match status" value="1"/>
</dbReference>
<evidence type="ECO:0000256" key="3">
    <source>
        <dbReference type="ARBA" id="ARBA00022650"/>
    </source>
</evidence>
<evidence type="ECO:0000313" key="9">
    <source>
        <dbReference type="EMBL" id="GIG74054.1"/>
    </source>
</evidence>
<sequence length="417" mass="43278">MSVQEQGRRAKAAAGVLATATRAAKDAALRTMADALVRRTPEILAANEADVEAGRAAGLTPALLDRLALNDYRLEGMASGLHQVAGLPDPVGEVIRGSTLPNGLELRQVRVPLGVLGIVYEARPNVTADAAGLCLKAGNAVLLRGSSSAAHSNAAIVAVLRDALQTAGLPEDAVQLVDASSRETVKQLMRARGLVDVLIPRGGASLIRSVVEESTVPVIETGVGNCHVYVDAAADLDMALEILLNAKTSRPSVCNAAESLLVHRAIAEPFLARALPALRDAGVTVHGDVDVVEAGHRRGVDVFEATDDDFGAEYLSLDLSAAVVGSLDEAVAHIARFGSGHTEAIVTGSLDAAREFTARVDAAAVMVNASTRFTDGEEFGFGAEIGISTQKLHARGPMGLPELTSTKYVVTGTGQVR</sequence>
<dbReference type="NCBIfam" id="NF001221">
    <property type="entry name" value="PRK00197.1"/>
    <property type="match status" value="1"/>
</dbReference>
<dbReference type="GO" id="GO:0050661">
    <property type="term" value="F:NADP binding"/>
    <property type="evidence" value="ECO:0007669"/>
    <property type="project" value="InterPro"/>
</dbReference>
<dbReference type="InterPro" id="IPR016163">
    <property type="entry name" value="Ald_DH_C"/>
</dbReference>
<protein>
    <recommendedName>
        <fullName evidence="7">Gamma-glutamyl phosphate reductase</fullName>
        <shortName evidence="7">GPR</shortName>
        <ecNumber evidence="7">1.2.1.41</ecNumber>
    </recommendedName>
    <alternativeName>
        <fullName evidence="7">Glutamate-5-semialdehyde dehydrogenase</fullName>
    </alternativeName>
    <alternativeName>
        <fullName evidence="7">Glutamyl-gamma-semialdehyde dehydrogenase</fullName>
        <shortName evidence="7">GSA dehydrogenase</shortName>
    </alternativeName>
</protein>
<feature type="domain" description="Aldehyde dehydrogenase" evidence="8">
    <location>
        <begin position="8"/>
        <end position="280"/>
    </location>
</feature>
<dbReference type="InterPro" id="IPR016162">
    <property type="entry name" value="Ald_DH_N"/>
</dbReference>
<comment type="catalytic activity">
    <reaction evidence="6 7">
        <text>L-glutamate 5-semialdehyde + phosphate + NADP(+) = L-glutamyl 5-phosphate + NADPH + H(+)</text>
        <dbReference type="Rhea" id="RHEA:19541"/>
        <dbReference type="ChEBI" id="CHEBI:15378"/>
        <dbReference type="ChEBI" id="CHEBI:43474"/>
        <dbReference type="ChEBI" id="CHEBI:57783"/>
        <dbReference type="ChEBI" id="CHEBI:58066"/>
        <dbReference type="ChEBI" id="CHEBI:58274"/>
        <dbReference type="ChEBI" id="CHEBI:58349"/>
        <dbReference type="EC" id="1.2.1.41"/>
    </reaction>
</comment>
<dbReference type="InterPro" id="IPR012134">
    <property type="entry name" value="Glu-5-SA_DH"/>
</dbReference>
<evidence type="ECO:0000313" key="10">
    <source>
        <dbReference type="Proteomes" id="UP000653674"/>
    </source>
</evidence>
<evidence type="ECO:0000256" key="6">
    <source>
        <dbReference type="ARBA" id="ARBA00049024"/>
    </source>
</evidence>
<dbReference type="CDD" id="cd07079">
    <property type="entry name" value="ALDH_F18-19_ProA-GPR"/>
    <property type="match status" value="1"/>
</dbReference>
<comment type="subcellular location">
    <subcellularLocation>
        <location evidence="7">Cytoplasm</location>
    </subcellularLocation>
</comment>
<name>A0A8J3LMG4_9ACTN</name>
<dbReference type="PIRSF" id="PIRSF000151">
    <property type="entry name" value="GPR"/>
    <property type="match status" value="1"/>
</dbReference>